<dbReference type="InterPro" id="IPR025250">
    <property type="entry name" value="DUF4199"/>
</dbReference>
<protein>
    <submittedName>
        <fullName evidence="2">DUF4199 family protein</fullName>
    </submittedName>
</protein>
<gene>
    <name evidence="2" type="ORF">KK060_15940</name>
</gene>
<keyword evidence="1" id="KW-0472">Membrane</keyword>
<reference evidence="2 3" key="1">
    <citation type="submission" date="2021-05" db="EMBL/GenBank/DDBJ databases">
        <title>A Polyphasic approach of four new species of the genus Ohtaekwangia: Ohtaekwangia histidinii sp. nov., Ohtaekwangia cretensis sp. nov., Ohtaekwangia indiensis sp. nov., Ohtaekwangia reichenbachii sp. nov. from diverse environment.</title>
        <authorList>
            <person name="Octaviana S."/>
        </authorList>
    </citation>
    <scope>NUCLEOTIDE SEQUENCE [LARGE SCALE GENOMIC DNA]</scope>
    <source>
        <strain evidence="2 3">PWU20</strain>
    </source>
</reference>
<evidence type="ECO:0000256" key="1">
    <source>
        <dbReference type="SAM" id="Phobius"/>
    </source>
</evidence>
<feature type="transmembrane region" description="Helical" evidence="1">
    <location>
        <begin position="68"/>
        <end position="89"/>
    </location>
</feature>
<accession>A0ABS5VTN4</accession>
<dbReference type="Pfam" id="PF13858">
    <property type="entry name" value="DUF4199"/>
    <property type="match status" value="1"/>
</dbReference>
<proteinExistence type="predicted"/>
<name>A0ABS5VTN4_9BACT</name>
<organism evidence="2 3">
    <name type="scientific">Chryseosolibacter indicus</name>
    <dbReference type="NCBI Taxonomy" id="2782351"/>
    <lineage>
        <taxon>Bacteria</taxon>
        <taxon>Pseudomonadati</taxon>
        <taxon>Bacteroidota</taxon>
        <taxon>Cytophagia</taxon>
        <taxon>Cytophagales</taxon>
        <taxon>Chryseotaleaceae</taxon>
        <taxon>Chryseosolibacter</taxon>
    </lineage>
</organism>
<feature type="transmembrane region" description="Helical" evidence="1">
    <location>
        <begin position="143"/>
        <end position="168"/>
    </location>
</feature>
<sequence>MKKVVLINGVIAGSIVSIMLLISTPLLKNGVIDFDSGMLIGYASMVLAMSMIFVGIKTYRDHYKSGVITFLQGFKIGILIALVAAVIYATTWEFYYNLAASDFTEFYTQHYLDKMKSEGASEAELSQALKEMENFNATYKNPVLRFAITLTEILPVGLIITLISAAVLRKRQILPA</sequence>
<dbReference type="EMBL" id="JAHESD010000039">
    <property type="protein sequence ID" value="MBT1704787.1"/>
    <property type="molecule type" value="Genomic_DNA"/>
</dbReference>
<dbReference type="Proteomes" id="UP000772618">
    <property type="component" value="Unassembled WGS sequence"/>
</dbReference>
<comment type="caution">
    <text evidence="2">The sequence shown here is derived from an EMBL/GenBank/DDBJ whole genome shotgun (WGS) entry which is preliminary data.</text>
</comment>
<evidence type="ECO:0000313" key="2">
    <source>
        <dbReference type="EMBL" id="MBT1704787.1"/>
    </source>
</evidence>
<dbReference type="RefSeq" id="WP_254154747.1">
    <property type="nucleotide sequence ID" value="NZ_JAHESD010000039.1"/>
</dbReference>
<keyword evidence="3" id="KW-1185">Reference proteome</keyword>
<feature type="transmembrane region" description="Helical" evidence="1">
    <location>
        <begin position="39"/>
        <end position="56"/>
    </location>
</feature>
<feature type="transmembrane region" description="Helical" evidence="1">
    <location>
        <begin position="5"/>
        <end position="27"/>
    </location>
</feature>
<keyword evidence="1" id="KW-0812">Transmembrane</keyword>
<evidence type="ECO:0000313" key="3">
    <source>
        <dbReference type="Proteomes" id="UP000772618"/>
    </source>
</evidence>
<keyword evidence="1" id="KW-1133">Transmembrane helix</keyword>